<dbReference type="PANTHER" id="PTHR38451">
    <property type="entry name" value="TRNA (ADENINE(22)-N(1))-METHYLTRANSFERASE"/>
    <property type="match status" value="1"/>
</dbReference>
<dbReference type="PANTHER" id="PTHR38451:SF1">
    <property type="entry name" value="TRNA (ADENINE(22)-N(1))-METHYLTRANSFERASE"/>
    <property type="match status" value="1"/>
</dbReference>
<dbReference type="AlphaFoldDB" id="A0A1A9QBC0"/>
<comment type="caution">
    <text evidence="1">The sequence shown here is derived from an EMBL/GenBank/DDBJ whole genome shotgun (WGS) entry which is preliminary data.</text>
</comment>
<protein>
    <recommendedName>
        <fullName evidence="3">SAM-dependent methyltransferase</fullName>
    </recommendedName>
</protein>
<dbReference type="InterPro" id="IPR006901">
    <property type="entry name" value="TrmK"/>
</dbReference>
<dbReference type="SUPFAM" id="SSF53335">
    <property type="entry name" value="S-adenosyl-L-methionine-dependent methyltransferases"/>
    <property type="match status" value="1"/>
</dbReference>
<accession>A0A1A9QBC0</accession>
<dbReference type="Pfam" id="PF04816">
    <property type="entry name" value="TrmK"/>
    <property type="match status" value="1"/>
</dbReference>
<dbReference type="Proteomes" id="UP000077623">
    <property type="component" value="Unassembled WGS sequence"/>
</dbReference>
<evidence type="ECO:0000313" key="2">
    <source>
        <dbReference type="Proteomes" id="UP000077623"/>
    </source>
</evidence>
<sequence length="218" mass="25198">MHARISGIVSIFPTSNYLIDVGSDHGYLGLELLKQQKINKVLNIDLSKEALENSKKIYGRFGLEEHATFANNDGFKNLNNIPHDAVAVIAGMGSAQILKILENLPDNITKLIFLSHTDYYSLRKWAVAHFFNIEKEKYIDDGELQYLTLLLSREINMDHYSEEELIFGKLSFRENQIPLFEKYWRFRASRILNIPAKYRSNIETATINYLKSESIIHE</sequence>
<dbReference type="InterPro" id="IPR029063">
    <property type="entry name" value="SAM-dependent_MTases_sf"/>
</dbReference>
<evidence type="ECO:0000313" key="1">
    <source>
        <dbReference type="EMBL" id="OAL09882.1"/>
    </source>
</evidence>
<organism evidence="1 2">
    <name type="scientific">Candidatus Mycoplasma haematobovis</name>
    <dbReference type="NCBI Taxonomy" id="432608"/>
    <lineage>
        <taxon>Bacteria</taxon>
        <taxon>Bacillati</taxon>
        <taxon>Mycoplasmatota</taxon>
        <taxon>Mollicutes</taxon>
        <taxon>Mycoplasmataceae</taxon>
        <taxon>Mycoplasma</taxon>
    </lineage>
</organism>
<dbReference type="RefSeq" id="WP_187150613.1">
    <property type="nucleotide sequence ID" value="NZ_LWUJ01000013.1"/>
</dbReference>
<dbReference type="EMBL" id="LWUJ01000013">
    <property type="protein sequence ID" value="OAL09882.1"/>
    <property type="molecule type" value="Genomic_DNA"/>
</dbReference>
<keyword evidence="2" id="KW-1185">Reference proteome</keyword>
<proteinExistence type="predicted"/>
<dbReference type="GO" id="GO:0160105">
    <property type="term" value="F:tRNA (adenine(22)-N1)-methyltransferase activity"/>
    <property type="evidence" value="ECO:0007669"/>
    <property type="project" value="InterPro"/>
</dbReference>
<evidence type="ECO:0008006" key="3">
    <source>
        <dbReference type="Google" id="ProtNLM"/>
    </source>
</evidence>
<dbReference type="STRING" id="432608.A6V39_04905"/>
<name>A0A1A9QBC0_9MOLU</name>
<dbReference type="Gene3D" id="3.40.50.150">
    <property type="entry name" value="Vaccinia Virus protein VP39"/>
    <property type="match status" value="1"/>
</dbReference>
<reference evidence="2" key="1">
    <citation type="submission" date="2016-04" db="EMBL/GenBank/DDBJ databases">
        <authorList>
            <person name="Quiroz-Castaneda R.E."/>
            <person name="Martinez-Ocampo F."/>
        </authorList>
    </citation>
    <scope>NUCLEOTIDE SEQUENCE [LARGE SCALE GENOMIC DNA]</scope>
    <source>
        <strain evidence="2">INIFAP01</strain>
    </source>
</reference>
<gene>
    <name evidence="1" type="ORF">A6V39_04905</name>
</gene>